<feature type="region of interest" description="Disordered" evidence="1">
    <location>
        <begin position="1"/>
        <end position="56"/>
    </location>
</feature>
<feature type="region of interest" description="Disordered" evidence="1">
    <location>
        <begin position="352"/>
        <end position="386"/>
    </location>
</feature>
<sequence length="386" mass="42386">MSTNDHDLLRTRSSQAPDYTPSLSTSPRNLSTSSRNPRYLSNSPQETRYSTSPQDTLLPSYDRHLCASPTAAELHIHGEPFPELLDYPAHVVDPSIHVQQPSNEQDEVSQMPISQPSSFAPFFTLITDSTVPTGDEDGNSQTPTTYHPSRIHYIFSDDEGSEELKDACLRCIPDVSNTSNSNSFTNRSSEELRSSNSSSRAGLSTRKGSGKGKPREERVIIIDMNETGDRVVKAQSLSDKWQIMGCEIGKAPIWESSGGEGEGNKEKGGGMMLRIDGVGIPIVKEDTALSRSREKGKGKEMDDGIGDSKELDLGKILAGFDKRMGVLRKVINGVGWDQGHGSHEHGVCHMDGEVDEEDDVPIPELEIKGVQKEREREREGEAFEAS</sequence>
<dbReference type="Gene3D" id="2.60.270.60">
    <property type="match status" value="1"/>
</dbReference>
<organism evidence="2 3">
    <name type="scientific">Monilinia vaccinii-corymbosi</name>
    <dbReference type="NCBI Taxonomy" id="61207"/>
    <lineage>
        <taxon>Eukaryota</taxon>
        <taxon>Fungi</taxon>
        <taxon>Dikarya</taxon>
        <taxon>Ascomycota</taxon>
        <taxon>Pezizomycotina</taxon>
        <taxon>Leotiomycetes</taxon>
        <taxon>Helotiales</taxon>
        <taxon>Sclerotiniaceae</taxon>
        <taxon>Monilinia</taxon>
    </lineage>
</organism>
<feature type="compositionally biased region" description="Polar residues" evidence="1">
    <location>
        <begin position="11"/>
        <end position="56"/>
    </location>
</feature>
<feature type="compositionally biased region" description="Basic and acidic residues" evidence="1">
    <location>
        <begin position="365"/>
        <end position="386"/>
    </location>
</feature>
<feature type="region of interest" description="Disordered" evidence="1">
    <location>
        <begin position="129"/>
        <end position="150"/>
    </location>
</feature>
<gene>
    <name evidence="2" type="ORF">DSL72_006306</name>
</gene>
<dbReference type="EMBL" id="CP063411">
    <property type="protein sequence ID" value="QSZ36429.1"/>
    <property type="molecule type" value="Genomic_DNA"/>
</dbReference>
<evidence type="ECO:0000256" key="1">
    <source>
        <dbReference type="SAM" id="MobiDB-lite"/>
    </source>
</evidence>
<dbReference type="OrthoDB" id="1681166at2759"/>
<proteinExistence type="predicted"/>
<evidence type="ECO:0000313" key="2">
    <source>
        <dbReference type="EMBL" id="QSZ36429.1"/>
    </source>
</evidence>
<feature type="compositionally biased region" description="Low complexity" evidence="1">
    <location>
        <begin position="194"/>
        <end position="206"/>
    </location>
</feature>
<name>A0A8A3PNC7_9HELO</name>
<dbReference type="AlphaFoldDB" id="A0A8A3PNC7"/>
<dbReference type="Proteomes" id="UP000672032">
    <property type="component" value="Chromosome 7"/>
</dbReference>
<feature type="compositionally biased region" description="Basic and acidic residues" evidence="1">
    <location>
        <begin position="1"/>
        <end position="10"/>
    </location>
</feature>
<evidence type="ECO:0000313" key="3">
    <source>
        <dbReference type="Proteomes" id="UP000672032"/>
    </source>
</evidence>
<feature type="region of interest" description="Disordered" evidence="1">
    <location>
        <begin position="179"/>
        <end position="217"/>
    </location>
</feature>
<protein>
    <submittedName>
        <fullName evidence="2">Uncharacterized protein</fullName>
    </submittedName>
</protein>
<reference evidence="2" key="1">
    <citation type="submission" date="2020-10" db="EMBL/GenBank/DDBJ databases">
        <title>Genome Sequence of Monilinia vaccinii-corymbosi Sheds Light on Mummy Berry Disease Infection of Blueberry and Mating Type.</title>
        <authorList>
            <person name="Yow A.G."/>
            <person name="Zhang Y."/>
            <person name="Bansal K."/>
            <person name="Eacker S.M."/>
            <person name="Sullivan S."/>
            <person name="Liachko I."/>
            <person name="Cubeta M.A."/>
            <person name="Rollins J.A."/>
            <person name="Ashrafi H."/>
        </authorList>
    </citation>
    <scope>NUCLEOTIDE SEQUENCE</scope>
    <source>
        <strain evidence="2">RL-1</strain>
    </source>
</reference>
<accession>A0A8A3PNC7</accession>
<keyword evidence="3" id="KW-1185">Reference proteome</keyword>